<feature type="non-terminal residue" evidence="2">
    <location>
        <position position="271"/>
    </location>
</feature>
<dbReference type="GO" id="GO:0005737">
    <property type="term" value="C:cytoplasm"/>
    <property type="evidence" value="ECO:0007669"/>
    <property type="project" value="TreeGrafter"/>
</dbReference>
<dbReference type="PANTHER" id="PTHR42850">
    <property type="entry name" value="METALLOPHOSPHOESTERASE"/>
    <property type="match status" value="1"/>
</dbReference>
<sequence>MSGFDVVGDVHGHADQLLRLLGKLGYERRNLNSTFAHPDGRMVAFVGDIINRGPASSEVIDIARGMTDAGSAFVVLGNHEFNLLAATFVGEKQVQKKYREHLDWFRTLPFSLEVGGIRVVHAVWHPTSLKVIAGRTCNDEDFLRRAITKGTPEHQAVQTVLKGIKVPIPDNQVYLDRFGILRSRGRIRWWLDPRGLSYADLLFPSYAGASAHSGPSSADLADSEPYPSDEPAVFIGHYCLPVSEPKINGNVACVDGCVTCDRVLWAYRYNG</sequence>
<dbReference type="InterPro" id="IPR004843">
    <property type="entry name" value="Calcineurin-like_PHP"/>
</dbReference>
<dbReference type="InterPro" id="IPR050126">
    <property type="entry name" value="Ap4A_hydrolase"/>
</dbReference>
<proteinExistence type="predicted"/>
<evidence type="ECO:0000313" key="2">
    <source>
        <dbReference type="EMBL" id="SVC43521.1"/>
    </source>
</evidence>
<dbReference type="GO" id="GO:0016791">
    <property type="term" value="F:phosphatase activity"/>
    <property type="evidence" value="ECO:0007669"/>
    <property type="project" value="TreeGrafter"/>
</dbReference>
<dbReference type="Gene3D" id="3.60.21.10">
    <property type="match status" value="1"/>
</dbReference>
<dbReference type="SUPFAM" id="SSF56300">
    <property type="entry name" value="Metallo-dependent phosphatases"/>
    <property type="match status" value="1"/>
</dbReference>
<feature type="domain" description="Calcineurin-like phosphoesterase" evidence="1">
    <location>
        <begin position="5"/>
        <end position="126"/>
    </location>
</feature>
<name>A0A382M8I4_9ZZZZ</name>
<dbReference type="PANTHER" id="PTHR42850:SF7">
    <property type="entry name" value="BIS(5'-NUCLEOSYL)-TETRAPHOSPHATASE PRPE [ASYMMETRICAL]"/>
    <property type="match status" value="1"/>
</dbReference>
<dbReference type="InterPro" id="IPR029052">
    <property type="entry name" value="Metallo-depent_PP-like"/>
</dbReference>
<dbReference type="Pfam" id="PF00149">
    <property type="entry name" value="Metallophos"/>
    <property type="match status" value="1"/>
</dbReference>
<gene>
    <name evidence="2" type="ORF">METZ01_LOCUS296375</name>
</gene>
<dbReference type="EMBL" id="UINC01091056">
    <property type="protein sequence ID" value="SVC43521.1"/>
    <property type="molecule type" value="Genomic_DNA"/>
</dbReference>
<reference evidence="2" key="1">
    <citation type="submission" date="2018-05" db="EMBL/GenBank/DDBJ databases">
        <authorList>
            <person name="Lanie J.A."/>
            <person name="Ng W.-L."/>
            <person name="Kazmierczak K.M."/>
            <person name="Andrzejewski T.M."/>
            <person name="Davidsen T.M."/>
            <person name="Wayne K.J."/>
            <person name="Tettelin H."/>
            <person name="Glass J.I."/>
            <person name="Rusch D."/>
            <person name="Podicherti R."/>
            <person name="Tsui H.-C.T."/>
            <person name="Winkler M.E."/>
        </authorList>
    </citation>
    <scope>NUCLEOTIDE SEQUENCE</scope>
</reference>
<protein>
    <recommendedName>
        <fullName evidence="1">Calcineurin-like phosphoesterase domain-containing protein</fullName>
    </recommendedName>
</protein>
<organism evidence="2">
    <name type="scientific">marine metagenome</name>
    <dbReference type="NCBI Taxonomy" id="408172"/>
    <lineage>
        <taxon>unclassified sequences</taxon>
        <taxon>metagenomes</taxon>
        <taxon>ecological metagenomes</taxon>
    </lineage>
</organism>
<accession>A0A382M8I4</accession>
<evidence type="ECO:0000259" key="1">
    <source>
        <dbReference type="Pfam" id="PF00149"/>
    </source>
</evidence>
<dbReference type="AlphaFoldDB" id="A0A382M8I4"/>